<evidence type="ECO:0000259" key="2">
    <source>
        <dbReference type="SMART" id="SM00014"/>
    </source>
</evidence>
<feature type="transmembrane region" description="Helical" evidence="1">
    <location>
        <begin position="29"/>
        <end position="47"/>
    </location>
</feature>
<accession>A0A923EDC7</accession>
<dbReference type="EMBL" id="JAAZWO010000026">
    <property type="protein sequence ID" value="MBC2399346.1"/>
    <property type="molecule type" value="Genomic_DNA"/>
</dbReference>
<sequence length="190" mass="21771">MNMKLFYIINDLADKNIFLDSFMIMLSKYVPIVFMSVLVLIFILGIVKNKGEYRKVAFNTFIFTIFNLILSFIIGSIYFENRPFVQSKVNLLYPHAENASFPSDHVTGTMSIALGMKAYNNILSKILTMLSILVGISRVYVGHHYPMDVIGAYVMVVITGYLYNLFLKNKIDMIYDRVEKTLIIKLGFSS</sequence>
<feature type="transmembrane region" description="Helical" evidence="1">
    <location>
        <begin position="126"/>
        <end position="143"/>
    </location>
</feature>
<dbReference type="Pfam" id="PF01569">
    <property type="entry name" value="PAP2"/>
    <property type="match status" value="1"/>
</dbReference>
<dbReference type="PANTHER" id="PTHR14969:SF58">
    <property type="entry name" value="UNDECAPRENYL-DIPHOSPHATASE BCRC"/>
    <property type="match status" value="1"/>
</dbReference>
<gene>
    <name evidence="3" type="ORF">HGG79_16440</name>
</gene>
<dbReference type="InterPro" id="IPR000326">
    <property type="entry name" value="PAP2/HPO"/>
</dbReference>
<evidence type="ECO:0000313" key="4">
    <source>
        <dbReference type="Proteomes" id="UP000563151"/>
    </source>
</evidence>
<protein>
    <submittedName>
        <fullName evidence="3">Phosphatase PAP2 family protein</fullName>
    </submittedName>
</protein>
<comment type="caution">
    <text evidence="3">The sequence shown here is derived from an EMBL/GenBank/DDBJ whole genome shotgun (WGS) entry which is preliminary data.</text>
</comment>
<dbReference type="SMART" id="SM00014">
    <property type="entry name" value="acidPPc"/>
    <property type="match status" value="1"/>
</dbReference>
<dbReference type="SUPFAM" id="SSF48317">
    <property type="entry name" value="Acid phosphatase/Vanadium-dependent haloperoxidase"/>
    <property type="match status" value="1"/>
</dbReference>
<feature type="transmembrane region" description="Helical" evidence="1">
    <location>
        <begin position="56"/>
        <end position="79"/>
    </location>
</feature>
<name>A0A923EDC7_CLOTT</name>
<keyword evidence="1" id="KW-0472">Membrane</keyword>
<keyword evidence="1" id="KW-1133">Transmembrane helix</keyword>
<reference evidence="3 4" key="1">
    <citation type="submission" date="2020-04" db="EMBL/GenBank/DDBJ databases">
        <title>Genomic insights into acetone-butanol-ethanol (ABE) fermentation by sequencing solventogenic clostridia strains.</title>
        <authorList>
            <person name="Brown S."/>
        </authorList>
    </citation>
    <scope>NUCLEOTIDE SEQUENCE [LARGE SCALE GENOMIC DNA]</scope>
    <source>
        <strain evidence="3 4">DJ011</strain>
    </source>
</reference>
<dbReference type="AlphaFoldDB" id="A0A923EDC7"/>
<dbReference type="Proteomes" id="UP000563151">
    <property type="component" value="Unassembled WGS sequence"/>
</dbReference>
<dbReference type="PANTHER" id="PTHR14969">
    <property type="entry name" value="SPHINGOSINE-1-PHOSPHATE PHOSPHOHYDROLASE"/>
    <property type="match status" value="1"/>
</dbReference>
<dbReference type="Gene3D" id="1.20.144.10">
    <property type="entry name" value="Phosphatidic acid phosphatase type 2/haloperoxidase"/>
    <property type="match status" value="1"/>
</dbReference>
<dbReference type="RefSeq" id="WP_035149417.1">
    <property type="nucleotide sequence ID" value="NZ_JAAZWO010000026.1"/>
</dbReference>
<keyword evidence="4" id="KW-1185">Reference proteome</keyword>
<evidence type="ECO:0000313" key="3">
    <source>
        <dbReference type="EMBL" id="MBC2399346.1"/>
    </source>
</evidence>
<organism evidence="3 4">
    <name type="scientific">Clostridium tetanomorphum</name>
    <dbReference type="NCBI Taxonomy" id="1553"/>
    <lineage>
        <taxon>Bacteria</taxon>
        <taxon>Bacillati</taxon>
        <taxon>Bacillota</taxon>
        <taxon>Clostridia</taxon>
        <taxon>Eubacteriales</taxon>
        <taxon>Clostridiaceae</taxon>
        <taxon>Clostridium</taxon>
    </lineage>
</organism>
<keyword evidence="1" id="KW-0812">Transmembrane</keyword>
<proteinExistence type="predicted"/>
<feature type="transmembrane region" description="Helical" evidence="1">
    <location>
        <begin position="149"/>
        <end position="167"/>
    </location>
</feature>
<evidence type="ECO:0000256" key="1">
    <source>
        <dbReference type="SAM" id="Phobius"/>
    </source>
</evidence>
<dbReference type="InterPro" id="IPR036938">
    <property type="entry name" value="PAP2/HPO_sf"/>
</dbReference>
<feature type="domain" description="Phosphatidic acid phosphatase type 2/haloperoxidase" evidence="2">
    <location>
        <begin position="61"/>
        <end position="164"/>
    </location>
</feature>